<evidence type="ECO:0000256" key="10">
    <source>
        <dbReference type="SAM" id="Phobius"/>
    </source>
</evidence>
<dbReference type="InterPro" id="IPR022515">
    <property type="entry name" value="NHPM_micro_ABC2"/>
</dbReference>
<name>A0A1W2CY85_9FIRM</name>
<gene>
    <name evidence="13" type="ORF">SAMN04488500_112104</name>
</gene>
<dbReference type="PANTHER" id="PTHR24221:SF654">
    <property type="entry name" value="ATP-BINDING CASSETTE SUB-FAMILY B MEMBER 6"/>
    <property type="match status" value="1"/>
</dbReference>
<dbReference type="EMBL" id="FWXI01000012">
    <property type="protein sequence ID" value="SMC90130.1"/>
    <property type="molecule type" value="Genomic_DNA"/>
</dbReference>
<dbReference type="AlphaFoldDB" id="A0A1W2CY85"/>
<dbReference type="NCBIfam" id="TIGR03797">
    <property type="entry name" value="NHLM_micro_ABC2"/>
    <property type="match status" value="1"/>
</dbReference>
<reference evidence="13 14" key="1">
    <citation type="submission" date="2017-04" db="EMBL/GenBank/DDBJ databases">
        <authorList>
            <person name="Afonso C.L."/>
            <person name="Miller P.J."/>
            <person name="Scott M.A."/>
            <person name="Spackman E."/>
            <person name="Goraichik I."/>
            <person name="Dimitrov K.M."/>
            <person name="Suarez D.L."/>
            <person name="Swayne D.E."/>
        </authorList>
    </citation>
    <scope>NUCLEOTIDE SEQUENCE [LARGE SCALE GENOMIC DNA]</scope>
    <source>
        <strain evidence="13 14">DSM 5090</strain>
    </source>
</reference>
<evidence type="ECO:0000259" key="11">
    <source>
        <dbReference type="PROSITE" id="PS50893"/>
    </source>
</evidence>
<dbReference type="GO" id="GO:0034040">
    <property type="term" value="F:ATPase-coupled lipid transmembrane transporter activity"/>
    <property type="evidence" value="ECO:0007669"/>
    <property type="project" value="TreeGrafter"/>
</dbReference>
<dbReference type="GO" id="GO:0016887">
    <property type="term" value="F:ATP hydrolysis activity"/>
    <property type="evidence" value="ECO:0007669"/>
    <property type="project" value="InterPro"/>
</dbReference>
<dbReference type="InterPro" id="IPR003593">
    <property type="entry name" value="AAA+_ATPase"/>
</dbReference>
<evidence type="ECO:0000259" key="12">
    <source>
        <dbReference type="PROSITE" id="PS50929"/>
    </source>
</evidence>
<feature type="transmembrane region" description="Helical" evidence="10">
    <location>
        <begin position="554"/>
        <end position="572"/>
    </location>
</feature>
<dbReference type="InterPro" id="IPR017871">
    <property type="entry name" value="ABC_transporter-like_CS"/>
</dbReference>
<feature type="transmembrane region" description="Helical" evidence="10">
    <location>
        <begin position="639"/>
        <end position="657"/>
    </location>
</feature>
<feature type="transmembrane region" description="Helical" evidence="10">
    <location>
        <begin position="525"/>
        <end position="548"/>
    </location>
</feature>
<keyword evidence="2" id="KW-0813">Transport</keyword>
<evidence type="ECO:0000256" key="7">
    <source>
        <dbReference type="ARBA" id="ARBA00022840"/>
    </source>
</evidence>
<evidence type="ECO:0000313" key="13">
    <source>
        <dbReference type="EMBL" id="SMC90130.1"/>
    </source>
</evidence>
<dbReference type="SUPFAM" id="SSF90123">
    <property type="entry name" value="ABC transporter transmembrane region"/>
    <property type="match status" value="1"/>
</dbReference>
<keyword evidence="5" id="KW-0547">Nucleotide-binding</keyword>
<dbReference type="GO" id="GO:0140359">
    <property type="term" value="F:ABC-type transporter activity"/>
    <property type="evidence" value="ECO:0007669"/>
    <property type="project" value="InterPro"/>
</dbReference>
<dbReference type="Proteomes" id="UP000192738">
    <property type="component" value="Unassembled WGS sequence"/>
</dbReference>
<dbReference type="InterPro" id="IPR036640">
    <property type="entry name" value="ABC1_TM_sf"/>
</dbReference>
<accession>A0A1W2CY85</accession>
<evidence type="ECO:0000256" key="1">
    <source>
        <dbReference type="ARBA" id="ARBA00004651"/>
    </source>
</evidence>
<feature type="transmembrane region" description="Helical" evidence="10">
    <location>
        <begin position="677"/>
        <end position="703"/>
    </location>
</feature>
<dbReference type="PROSITE" id="PS50893">
    <property type="entry name" value="ABC_TRANSPORTER_2"/>
    <property type="match status" value="1"/>
</dbReference>
<organism evidence="13 14">
    <name type="scientific">Sporomusa malonica</name>
    <dbReference type="NCBI Taxonomy" id="112901"/>
    <lineage>
        <taxon>Bacteria</taxon>
        <taxon>Bacillati</taxon>
        <taxon>Bacillota</taxon>
        <taxon>Negativicutes</taxon>
        <taxon>Selenomonadales</taxon>
        <taxon>Sporomusaceae</taxon>
        <taxon>Sporomusa</taxon>
    </lineage>
</organism>
<evidence type="ECO:0000256" key="5">
    <source>
        <dbReference type="ARBA" id="ARBA00022741"/>
    </source>
</evidence>
<dbReference type="InterPro" id="IPR039421">
    <property type="entry name" value="Type_1_exporter"/>
</dbReference>
<keyword evidence="9 10" id="KW-0472">Membrane</keyword>
<protein>
    <submittedName>
        <fullName evidence="13">NHLM bacteriocin system ABC transporter, ATP-binding protein</fullName>
    </submittedName>
</protein>
<keyword evidence="14" id="KW-1185">Reference proteome</keyword>
<dbReference type="STRING" id="112901.SAMN04488500_112104"/>
<dbReference type="FunFam" id="3.40.50.300:FF:000299">
    <property type="entry name" value="ABC transporter ATP-binding protein/permease"/>
    <property type="match status" value="1"/>
</dbReference>
<sequence>MEMIEIGANTPFLLNDNNAVWFVQSGTVEVYAVYLKNGQPWGRRRHLFSAECGQNLFGLAASSKDHLGLLVSGSPGTELMKREKPGLLNTARARNDKLFAEPVLFMVESWVLGLLAGVIKGAAPTRFETITHGQEMKFATGSVVRPDDEIIWVRIKHGRLLFCGQEEIELTPAAGWLPLTGNTWLQAEEDTEIQAVLTEDLLDFSNDPEANLLWQTVNGFHRLALTAIEANIQQDDREGRVRLTNRLKHDASLVHKSFKRLTSFTGQPVAEIDQSSPLLAACQMVCHHMGMENTQVKLGPKAAGKSMYDAVGMIAQASHFRMRQVLLRGDWYYRDNAPLLAFTAQEERPVALIPIDVTGYEMVDPATGRRTVVTEELARTLNPQAIMFYRPLPAGALTLGDILRFVTVSCTVQDISMIVLMGLAGGLLTMITPMATGIMFQDIIPGADREQHGMMAALLITGAIAGLAFQIARSTAMVRTEARIDSTLQAAIWDRLLSLPVTFFREFTVGDLAVRANGINAIRQILNSVVLTTIFTSIFSLCNVALLFYYNTELAWIACALVLVFVVIFLLFSRTEIKYKTQLTHYEGKISGVVLQIINGIAKFKVAGAENRAYYLWAQDFGEQRAVAFKARKITAWQTVFNAVYPAIVSIVVYYMIMSMAKSNTPMAMADFLAFNAALTAVISGAVALASSSMSIMGIAPLYNRMKPILSALPEVDEAKLNPGDLTGDIEISHINFRYRPGGELVLKNLSLKIKRGEFVAIVGTSGSGKSTLLRLLLGFEKPEAGAILYDHQDLAGLNIRSVRSQLGVVLQNGQLMSGDIFHNIIGSLDLTLEDAWQAARMAGLDEDIRKMPMGMHTLISEGASTISGGQRQRILIARAIVNRPRIIYFDEATSALDNRTQAIVSESLERLKATRVVIAHRLSTIINADQIFVMDKGAIVESGTYEELMEKGGVFSELAQRQMT</sequence>
<evidence type="ECO:0000256" key="4">
    <source>
        <dbReference type="ARBA" id="ARBA00022692"/>
    </source>
</evidence>
<proteinExistence type="predicted"/>
<evidence type="ECO:0000313" key="14">
    <source>
        <dbReference type="Proteomes" id="UP000192738"/>
    </source>
</evidence>
<dbReference type="InterPro" id="IPR011527">
    <property type="entry name" value="ABC1_TM_dom"/>
</dbReference>
<dbReference type="OrthoDB" id="9771903at2"/>
<feature type="domain" description="ABC transporter" evidence="11">
    <location>
        <begin position="730"/>
        <end position="962"/>
    </location>
</feature>
<dbReference type="GO" id="GO:0005886">
    <property type="term" value="C:plasma membrane"/>
    <property type="evidence" value="ECO:0007669"/>
    <property type="project" value="UniProtKB-SubCell"/>
</dbReference>
<dbReference type="Gene3D" id="3.40.50.300">
    <property type="entry name" value="P-loop containing nucleotide triphosphate hydrolases"/>
    <property type="match status" value="1"/>
</dbReference>
<dbReference type="Gene3D" id="1.20.1560.10">
    <property type="entry name" value="ABC transporter type 1, transmembrane domain"/>
    <property type="match status" value="1"/>
</dbReference>
<dbReference type="Pfam" id="PF00005">
    <property type="entry name" value="ABC_tran"/>
    <property type="match status" value="1"/>
</dbReference>
<evidence type="ECO:0000256" key="8">
    <source>
        <dbReference type="ARBA" id="ARBA00022989"/>
    </source>
</evidence>
<keyword evidence="6" id="KW-0645">Protease</keyword>
<keyword evidence="8 10" id="KW-1133">Transmembrane helix</keyword>
<dbReference type="Pfam" id="PF00664">
    <property type="entry name" value="ABC_membrane"/>
    <property type="match status" value="1"/>
</dbReference>
<dbReference type="PROSITE" id="PS00211">
    <property type="entry name" value="ABC_TRANSPORTER_1"/>
    <property type="match status" value="1"/>
</dbReference>
<dbReference type="SUPFAM" id="SSF52540">
    <property type="entry name" value="P-loop containing nucleoside triphosphate hydrolases"/>
    <property type="match status" value="1"/>
</dbReference>
<feature type="transmembrane region" description="Helical" evidence="10">
    <location>
        <begin position="452"/>
        <end position="472"/>
    </location>
</feature>
<dbReference type="SMART" id="SM00382">
    <property type="entry name" value="AAA"/>
    <property type="match status" value="1"/>
</dbReference>
<keyword evidence="4 10" id="KW-0812">Transmembrane</keyword>
<dbReference type="InterPro" id="IPR027417">
    <property type="entry name" value="P-loop_NTPase"/>
</dbReference>
<keyword evidence="6" id="KW-0378">Hydrolase</keyword>
<feature type="domain" description="ABC transmembrane type-1" evidence="12">
    <location>
        <begin position="418"/>
        <end position="698"/>
    </location>
</feature>
<keyword evidence="7 13" id="KW-0067">ATP-binding</keyword>
<dbReference type="PANTHER" id="PTHR24221">
    <property type="entry name" value="ATP-BINDING CASSETTE SUB-FAMILY B"/>
    <property type="match status" value="1"/>
</dbReference>
<evidence type="ECO:0000256" key="2">
    <source>
        <dbReference type="ARBA" id="ARBA00022448"/>
    </source>
</evidence>
<comment type="subcellular location">
    <subcellularLocation>
        <location evidence="1">Cell membrane</location>
        <topology evidence="1">Multi-pass membrane protein</topology>
    </subcellularLocation>
</comment>
<keyword evidence="6" id="KW-0788">Thiol protease</keyword>
<evidence type="ECO:0000256" key="6">
    <source>
        <dbReference type="ARBA" id="ARBA00022807"/>
    </source>
</evidence>
<dbReference type="RefSeq" id="WP_084576586.1">
    <property type="nucleotide sequence ID" value="NZ_CP155572.1"/>
</dbReference>
<evidence type="ECO:0000256" key="9">
    <source>
        <dbReference type="ARBA" id="ARBA00023136"/>
    </source>
</evidence>
<feature type="transmembrane region" description="Helical" evidence="10">
    <location>
        <begin position="418"/>
        <end position="440"/>
    </location>
</feature>
<keyword evidence="3" id="KW-1003">Cell membrane</keyword>
<evidence type="ECO:0000256" key="3">
    <source>
        <dbReference type="ARBA" id="ARBA00022475"/>
    </source>
</evidence>
<dbReference type="GO" id="GO:0008234">
    <property type="term" value="F:cysteine-type peptidase activity"/>
    <property type="evidence" value="ECO:0007669"/>
    <property type="project" value="UniProtKB-KW"/>
</dbReference>
<dbReference type="InterPro" id="IPR003439">
    <property type="entry name" value="ABC_transporter-like_ATP-bd"/>
</dbReference>
<feature type="transmembrane region" description="Helical" evidence="10">
    <location>
        <begin position="387"/>
        <end position="406"/>
    </location>
</feature>
<dbReference type="PROSITE" id="PS50929">
    <property type="entry name" value="ABC_TM1F"/>
    <property type="match status" value="1"/>
</dbReference>
<dbReference type="GO" id="GO:0005524">
    <property type="term" value="F:ATP binding"/>
    <property type="evidence" value="ECO:0007669"/>
    <property type="project" value="UniProtKB-KW"/>
</dbReference>